<dbReference type="InParanoid" id="B4D7B9"/>
<dbReference type="PROSITE" id="PS50109">
    <property type="entry name" value="HIS_KIN"/>
    <property type="match status" value="1"/>
</dbReference>
<feature type="modified residue" description="4-aspartylphosphate" evidence="9">
    <location>
        <position position="83"/>
    </location>
</feature>
<dbReference type="EMBL" id="ABVL01000017">
    <property type="protein sequence ID" value="EDY17770.1"/>
    <property type="molecule type" value="Genomic_DNA"/>
</dbReference>
<dbReference type="InterPro" id="IPR003594">
    <property type="entry name" value="HATPase_dom"/>
</dbReference>
<dbReference type="AlphaFoldDB" id="B4D7B9"/>
<dbReference type="eggNOG" id="COG4191">
    <property type="taxonomic scope" value="Bacteria"/>
</dbReference>
<evidence type="ECO:0000256" key="9">
    <source>
        <dbReference type="PROSITE-ProRule" id="PRU00169"/>
    </source>
</evidence>
<dbReference type="InterPro" id="IPR036890">
    <property type="entry name" value="HATPase_C_sf"/>
</dbReference>
<dbReference type="Pfam" id="PF00072">
    <property type="entry name" value="Response_reg"/>
    <property type="match status" value="1"/>
</dbReference>
<dbReference type="RefSeq" id="WP_006982130.1">
    <property type="nucleotide sequence ID" value="NZ_ABVL01000017.1"/>
</dbReference>
<keyword evidence="5" id="KW-0547">Nucleotide-binding</keyword>
<dbReference type="InterPro" id="IPR036097">
    <property type="entry name" value="HisK_dim/P_sf"/>
</dbReference>
<dbReference type="GO" id="GO:0000155">
    <property type="term" value="F:phosphorelay sensor kinase activity"/>
    <property type="evidence" value="ECO:0007669"/>
    <property type="project" value="InterPro"/>
</dbReference>
<accession>B4D7B9</accession>
<evidence type="ECO:0000256" key="10">
    <source>
        <dbReference type="SAM" id="Coils"/>
    </source>
</evidence>
<keyword evidence="14" id="KW-1185">Reference proteome</keyword>
<evidence type="ECO:0000256" key="4">
    <source>
        <dbReference type="ARBA" id="ARBA00022679"/>
    </source>
</evidence>
<name>B4D7B9_9BACT</name>
<dbReference type="PROSITE" id="PS50110">
    <property type="entry name" value="RESPONSE_REGULATORY"/>
    <property type="match status" value="2"/>
</dbReference>
<evidence type="ECO:0000256" key="7">
    <source>
        <dbReference type="ARBA" id="ARBA00022840"/>
    </source>
</evidence>
<dbReference type="CDD" id="cd17546">
    <property type="entry name" value="REC_hyHK_CKI1_RcsC-like"/>
    <property type="match status" value="1"/>
</dbReference>
<keyword evidence="10" id="KW-0175">Coiled coil</keyword>
<organism evidence="13 14">
    <name type="scientific">Chthoniobacter flavus Ellin428</name>
    <dbReference type="NCBI Taxonomy" id="497964"/>
    <lineage>
        <taxon>Bacteria</taxon>
        <taxon>Pseudomonadati</taxon>
        <taxon>Verrucomicrobiota</taxon>
        <taxon>Spartobacteria</taxon>
        <taxon>Chthoniobacterales</taxon>
        <taxon>Chthoniobacteraceae</taxon>
        <taxon>Chthoniobacter</taxon>
    </lineage>
</organism>
<dbReference type="GO" id="GO:0005524">
    <property type="term" value="F:ATP binding"/>
    <property type="evidence" value="ECO:0007669"/>
    <property type="project" value="UniProtKB-KW"/>
</dbReference>
<gene>
    <name evidence="13" type="ORF">CfE428DRAFT_4809</name>
</gene>
<keyword evidence="7" id="KW-0067">ATP-binding</keyword>
<dbReference type="Gene3D" id="3.40.50.2300">
    <property type="match status" value="2"/>
</dbReference>
<evidence type="ECO:0000256" key="5">
    <source>
        <dbReference type="ARBA" id="ARBA00022741"/>
    </source>
</evidence>
<evidence type="ECO:0000256" key="1">
    <source>
        <dbReference type="ARBA" id="ARBA00000085"/>
    </source>
</evidence>
<dbReference type="Pfam" id="PF00512">
    <property type="entry name" value="HisKA"/>
    <property type="match status" value="1"/>
</dbReference>
<feature type="domain" description="Response regulatory" evidence="12">
    <location>
        <begin position="457"/>
        <end position="573"/>
    </location>
</feature>
<keyword evidence="6 13" id="KW-0418">Kinase</keyword>
<feature type="domain" description="Response regulatory" evidence="12">
    <location>
        <begin position="7"/>
        <end position="149"/>
    </location>
</feature>
<dbReference type="SMART" id="SM00448">
    <property type="entry name" value="REC"/>
    <property type="match status" value="2"/>
</dbReference>
<dbReference type="PANTHER" id="PTHR43065">
    <property type="entry name" value="SENSOR HISTIDINE KINASE"/>
    <property type="match status" value="1"/>
</dbReference>
<dbReference type="InterPro" id="IPR001789">
    <property type="entry name" value="Sig_transdc_resp-reg_receiver"/>
</dbReference>
<comment type="catalytic activity">
    <reaction evidence="1">
        <text>ATP + protein L-histidine = ADP + protein N-phospho-L-histidine.</text>
        <dbReference type="EC" id="2.7.13.3"/>
    </reaction>
</comment>
<evidence type="ECO:0000259" key="11">
    <source>
        <dbReference type="PROSITE" id="PS50109"/>
    </source>
</evidence>
<proteinExistence type="predicted"/>
<keyword evidence="3 9" id="KW-0597">Phosphoprotein</keyword>
<dbReference type="SUPFAM" id="SSF47384">
    <property type="entry name" value="Homodimeric domain of signal transducing histidine kinase"/>
    <property type="match status" value="1"/>
</dbReference>
<dbReference type="STRING" id="497964.CfE428DRAFT_4809"/>
<dbReference type="SUPFAM" id="SSF52172">
    <property type="entry name" value="CheY-like"/>
    <property type="match status" value="2"/>
</dbReference>
<dbReference type="InterPro" id="IPR004358">
    <property type="entry name" value="Sig_transdc_His_kin-like_C"/>
</dbReference>
<dbReference type="SMART" id="SM00387">
    <property type="entry name" value="HATPase_c"/>
    <property type="match status" value="1"/>
</dbReference>
<dbReference type="InterPro" id="IPR011006">
    <property type="entry name" value="CheY-like_superfamily"/>
</dbReference>
<dbReference type="Proteomes" id="UP000005824">
    <property type="component" value="Unassembled WGS sequence"/>
</dbReference>
<dbReference type="CDD" id="cd00082">
    <property type="entry name" value="HisKA"/>
    <property type="match status" value="1"/>
</dbReference>
<keyword evidence="8" id="KW-0902">Two-component regulatory system</keyword>
<feature type="modified residue" description="4-aspartylphosphate" evidence="9">
    <location>
        <position position="508"/>
    </location>
</feature>
<dbReference type="SMART" id="SM00388">
    <property type="entry name" value="HisKA"/>
    <property type="match status" value="1"/>
</dbReference>
<evidence type="ECO:0000256" key="2">
    <source>
        <dbReference type="ARBA" id="ARBA00012438"/>
    </source>
</evidence>
<dbReference type="InterPro" id="IPR003661">
    <property type="entry name" value="HisK_dim/P_dom"/>
</dbReference>
<evidence type="ECO:0000313" key="13">
    <source>
        <dbReference type="EMBL" id="EDY17770.1"/>
    </source>
</evidence>
<dbReference type="SUPFAM" id="SSF55874">
    <property type="entry name" value="ATPase domain of HSP90 chaperone/DNA topoisomerase II/histidine kinase"/>
    <property type="match status" value="1"/>
</dbReference>
<evidence type="ECO:0000256" key="8">
    <source>
        <dbReference type="ARBA" id="ARBA00023012"/>
    </source>
</evidence>
<dbReference type="PRINTS" id="PR00344">
    <property type="entry name" value="BCTRLSENSOR"/>
</dbReference>
<dbReference type="EC" id="2.7.13.3" evidence="2"/>
<evidence type="ECO:0000313" key="14">
    <source>
        <dbReference type="Proteomes" id="UP000005824"/>
    </source>
</evidence>
<feature type="domain" description="Histidine kinase" evidence="11">
    <location>
        <begin position="215"/>
        <end position="436"/>
    </location>
</feature>
<dbReference type="Gene3D" id="3.30.565.10">
    <property type="entry name" value="Histidine kinase-like ATPase, C-terminal domain"/>
    <property type="match status" value="1"/>
</dbReference>
<evidence type="ECO:0000256" key="3">
    <source>
        <dbReference type="ARBA" id="ARBA00022553"/>
    </source>
</evidence>
<comment type="caution">
    <text evidence="13">The sequence shown here is derived from an EMBL/GenBank/DDBJ whole genome shotgun (WGS) entry which is preliminary data.</text>
</comment>
<evidence type="ECO:0000259" key="12">
    <source>
        <dbReference type="PROSITE" id="PS50110"/>
    </source>
</evidence>
<dbReference type="Gene3D" id="1.10.287.130">
    <property type="match status" value="1"/>
</dbReference>
<dbReference type="PANTHER" id="PTHR43065:SF46">
    <property type="entry name" value="C4-DICARBOXYLATE TRANSPORT SENSOR PROTEIN DCTB"/>
    <property type="match status" value="1"/>
</dbReference>
<protein>
    <recommendedName>
        <fullName evidence="2">histidine kinase</fullName>
        <ecNumber evidence="2">2.7.13.3</ecNumber>
    </recommendedName>
</protein>
<evidence type="ECO:0000256" key="6">
    <source>
        <dbReference type="ARBA" id="ARBA00022777"/>
    </source>
</evidence>
<feature type="coiled-coil region" evidence="10">
    <location>
        <begin position="158"/>
        <end position="206"/>
    </location>
</feature>
<reference evidence="13 14" key="1">
    <citation type="journal article" date="2011" name="J. Bacteriol.">
        <title>Genome sequence of Chthoniobacter flavus Ellin428, an aerobic heterotrophic soil bacterium.</title>
        <authorList>
            <person name="Kant R."/>
            <person name="van Passel M.W."/>
            <person name="Palva A."/>
            <person name="Lucas S."/>
            <person name="Lapidus A."/>
            <person name="Glavina Del Rio T."/>
            <person name="Dalin E."/>
            <person name="Tice H."/>
            <person name="Bruce D."/>
            <person name="Goodwin L."/>
            <person name="Pitluck S."/>
            <person name="Larimer F.W."/>
            <person name="Land M.L."/>
            <person name="Hauser L."/>
            <person name="Sangwan P."/>
            <person name="de Vos W.M."/>
            <person name="Janssen P.H."/>
            <person name="Smidt H."/>
        </authorList>
    </citation>
    <scope>NUCLEOTIDE SEQUENCE [LARGE SCALE GENOMIC DNA]</scope>
    <source>
        <strain evidence="13 14">Ellin428</strain>
    </source>
</reference>
<dbReference type="Pfam" id="PF02518">
    <property type="entry name" value="HATPase_c"/>
    <property type="match status" value="1"/>
</dbReference>
<sequence length="593" mass="64909">MSHTNRRILIVDDNRAIHDDFRKILCPERSDIDDAEAEFFGDILPISEQPQFEVDSAYQGAEGVAAVSQALKEGRPYAVAFLDVRMPPGADGIQTAEMLWQLCPELQIVICTAYSDYSWQEMIGRLGNRDRLLVMKKPFSSVEALQLACALCEKWRLTQEARDRLAETERIVEERTRELREANGRLQAEMEQRERAEGQLLRAQRLESIGTLASGIAHDLNNMLSPILLSLDLLKVGLPAASWELLGTVETCAQRAASMVKQVLTFARGVEGERLPLEPKYLIREIEKIVAGTFPRQIKLETRIAGDLPPIKGDSTQLQQVLLNLSLNARDAMPDGGTLRIEADLFEVDELYAAANPGTRIGQYARLRVSDMGAGMSQPVIDKIFDPFFTTKPLGKGTGLGLSTVLGIVKSHEGFLDVRSKVGKGSTFEVFLPVAAAQPAPVALEEKPENIGGRGQLVLIVDDEVAVRKTTEIMLAQHGYRTVTAADGVEALAIYAERGGSIDAVFTDVMMPLVDGVALSRALRKMNPEVRIIAATGAAEESRKQELKALKVSRVLGKPFTTGTLLAALEEAFASAMTADIFRPVPSPESYAA</sequence>
<keyword evidence="4" id="KW-0808">Transferase</keyword>
<dbReference type="InterPro" id="IPR005467">
    <property type="entry name" value="His_kinase_dom"/>
</dbReference>